<evidence type="ECO:0000313" key="3">
    <source>
        <dbReference type="Proteomes" id="UP000813385"/>
    </source>
</evidence>
<comment type="caution">
    <text evidence="2">The sequence shown here is derived from an EMBL/GenBank/DDBJ whole genome shotgun (WGS) entry which is preliminary data.</text>
</comment>
<feature type="signal peptide" evidence="1">
    <location>
        <begin position="1"/>
        <end position="17"/>
    </location>
</feature>
<dbReference type="Proteomes" id="UP000813385">
    <property type="component" value="Unassembled WGS sequence"/>
</dbReference>
<evidence type="ECO:0000256" key="1">
    <source>
        <dbReference type="SAM" id="SignalP"/>
    </source>
</evidence>
<keyword evidence="3" id="KW-1185">Reference proteome</keyword>
<dbReference type="EMBL" id="JAGPXD010000002">
    <property type="protein sequence ID" value="KAH7369200.1"/>
    <property type="molecule type" value="Genomic_DNA"/>
</dbReference>
<protein>
    <submittedName>
        <fullName evidence="2">Uncharacterized protein</fullName>
    </submittedName>
</protein>
<gene>
    <name evidence="2" type="ORF">B0T11DRAFT_327307</name>
</gene>
<name>A0A8K0TKK1_9PEZI</name>
<sequence length="214" mass="22696">MTLSKAAPILLAGMAAALPQGSPAPTESPTGLDCSWHLDHWDCAAPCSTVTNTRLAIDATITDYPSWLESMNLAHSTSGVPFSGTRVFVHTSVYEYPGGSFTGYGVYDSHGLTRAGYSVIEEEVVTTTITGTVIPSRLLDQSRLLRASVPPMTTTGIVPLGFLSPLNFRDKSLAMMRSVPLMTIIGIARLVCRSRLSLLAATPGLPVAPPQPPL</sequence>
<dbReference type="OrthoDB" id="4848723at2759"/>
<accession>A0A8K0TKK1</accession>
<feature type="chain" id="PRO_5035478213" evidence="1">
    <location>
        <begin position="18"/>
        <end position="214"/>
    </location>
</feature>
<organism evidence="2 3">
    <name type="scientific">Plectosphaerella cucumerina</name>
    <dbReference type="NCBI Taxonomy" id="40658"/>
    <lineage>
        <taxon>Eukaryota</taxon>
        <taxon>Fungi</taxon>
        <taxon>Dikarya</taxon>
        <taxon>Ascomycota</taxon>
        <taxon>Pezizomycotina</taxon>
        <taxon>Sordariomycetes</taxon>
        <taxon>Hypocreomycetidae</taxon>
        <taxon>Glomerellales</taxon>
        <taxon>Plectosphaerellaceae</taxon>
        <taxon>Plectosphaerella</taxon>
    </lineage>
</organism>
<keyword evidence="1" id="KW-0732">Signal</keyword>
<proteinExistence type="predicted"/>
<reference evidence="2" key="1">
    <citation type="journal article" date="2021" name="Nat. Commun.">
        <title>Genetic determinants of endophytism in the Arabidopsis root mycobiome.</title>
        <authorList>
            <person name="Mesny F."/>
            <person name="Miyauchi S."/>
            <person name="Thiergart T."/>
            <person name="Pickel B."/>
            <person name="Atanasova L."/>
            <person name="Karlsson M."/>
            <person name="Huettel B."/>
            <person name="Barry K.W."/>
            <person name="Haridas S."/>
            <person name="Chen C."/>
            <person name="Bauer D."/>
            <person name="Andreopoulos W."/>
            <person name="Pangilinan J."/>
            <person name="LaButti K."/>
            <person name="Riley R."/>
            <person name="Lipzen A."/>
            <person name="Clum A."/>
            <person name="Drula E."/>
            <person name="Henrissat B."/>
            <person name="Kohler A."/>
            <person name="Grigoriev I.V."/>
            <person name="Martin F.M."/>
            <person name="Hacquard S."/>
        </authorList>
    </citation>
    <scope>NUCLEOTIDE SEQUENCE</scope>
    <source>
        <strain evidence="2">MPI-CAGE-AT-0016</strain>
    </source>
</reference>
<dbReference type="AlphaFoldDB" id="A0A8K0TKK1"/>
<evidence type="ECO:0000313" key="2">
    <source>
        <dbReference type="EMBL" id="KAH7369200.1"/>
    </source>
</evidence>